<dbReference type="InterPro" id="IPR017150">
    <property type="entry name" value="Pept_M20_glutamate_carboxypep"/>
</dbReference>
<dbReference type="Proteomes" id="UP000484547">
    <property type="component" value="Unassembled WGS sequence"/>
</dbReference>
<dbReference type="PIRSF" id="PIRSF037238">
    <property type="entry name" value="Carboxypeptidase_G2"/>
    <property type="match status" value="1"/>
</dbReference>
<evidence type="ECO:0000259" key="6">
    <source>
        <dbReference type="Pfam" id="PF07687"/>
    </source>
</evidence>
<comment type="cofactor">
    <cofactor evidence="1">
        <name>Zn(2+)</name>
        <dbReference type="ChEBI" id="CHEBI:29105"/>
    </cofactor>
</comment>
<keyword evidence="3 7" id="KW-0378">Hydrolase</keyword>
<dbReference type="InterPro" id="IPR050072">
    <property type="entry name" value="Peptidase_M20A"/>
</dbReference>
<evidence type="ECO:0000313" key="10">
    <source>
        <dbReference type="Proteomes" id="UP000484547"/>
    </source>
</evidence>
<evidence type="ECO:0000256" key="2">
    <source>
        <dbReference type="ARBA" id="ARBA00022723"/>
    </source>
</evidence>
<proteinExistence type="predicted"/>
<sequence>MQRRVLMKTKILDQIRGSEQGMLQLLEELVNIDSGADALAGINAVAQRIGAFLEVLGFTVEYLETDGAPVQLLARKAQPGKKQVLFSGHMDTVFNQGTAAVRPFKVENGRAYGPGVLDMKGGLVMALYVIRALLENGWQETDMTVLLCGDEEMSHPFTDAVAQFKKAGVGKDAVFNLEFGRVDGSVVTGRKGTTRPTLVVEGIASHAGNEPEKGASAILELAQKTVAIHALNNFAVGTTYNVGVVSGGTMANIVADKAVGEVDVRFKTIVEAEKSIADVQRIVETNYVPHTKTTVTGNVIKFMPFETTPGVQRLYEHYASQAEKLGLAKPGQQYVGGASDAAWPAMTGAPTLCGVGPCGAGAHSDSEYIEVATLTERALLLASCIMELDEL</sequence>
<gene>
    <name evidence="7" type="ORF">GMD11_07060</name>
    <name evidence="8" type="ORF">GMD18_06710</name>
</gene>
<evidence type="ECO:0000313" key="9">
    <source>
        <dbReference type="Proteomes" id="UP000443070"/>
    </source>
</evidence>
<dbReference type="OrthoDB" id="9783294at2"/>
<feature type="domain" description="Peptidase M20 dimerisation" evidence="6">
    <location>
        <begin position="188"/>
        <end position="290"/>
    </location>
</feature>
<dbReference type="Pfam" id="PF07687">
    <property type="entry name" value="M20_dimer"/>
    <property type="match status" value="1"/>
</dbReference>
<dbReference type="PANTHER" id="PTHR43808">
    <property type="entry name" value="ACETYLORNITHINE DEACETYLASE"/>
    <property type="match status" value="1"/>
</dbReference>
<name>A0A7X2XGB0_9FIRM</name>
<dbReference type="CDD" id="cd03885">
    <property type="entry name" value="M20_CPDG2"/>
    <property type="match status" value="1"/>
</dbReference>
<dbReference type="InterPro" id="IPR036264">
    <property type="entry name" value="Bact_exopeptidase_dim_dom"/>
</dbReference>
<dbReference type="PROSITE" id="PS00758">
    <property type="entry name" value="ARGE_DAPE_CPG2_1"/>
    <property type="match status" value="1"/>
</dbReference>
<protein>
    <submittedName>
        <fullName evidence="7">M20/M25/M40 family metallo-hydrolase</fullName>
    </submittedName>
</protein>
<keyword evidence="9" id="KW-1185">Reference proteome</keyword>
<dbReference type="Gene3D" id="3.40.630.10">
    <property type="entry name" value="Zn peptidases"/>
    <property type="match status" value="1"/>
</dbReference>
<dbReference type="Pfam" id="PF01546">
    <property type="entry name" value="Peptidase_M20"/>
    <property type="match status" value="1"/>
</dbReference>
<dbReference type="Gene3D" id="3.30.70.360">
    <property type="match status" value="1"/>
</dbReference>
<dbReference type="InterPro" id="IPR002933">
    <property type="entry name" value="Peptidase_M20"/>
</dbReference>
<evidence type="ECO:0000256" key="4">
    <source>
        <dbReference type="ARBA" id="ARBA00022833"/>
    </source>
</evidence>
<dbReference type="SUPFAM" id="SSF53187">
    <property type="entry name" value="Zn-dependent exopeptidases"/>
    <property type="match status" value="1"/>
</dbReference>
<dbReference type="Proteomes" id="UP000443070">
    <property type="component" value="Unassembled WGS sequence"/>
</dbReference>
<evidence type="ECO:0000313" key="8">
    <source>
        <dbReference type="EMBL" id="MTU04080.1"/>
    </source>
</evidence>
<keyword evidence="2" id="KW-0479">Metal-binding</keyword>
<comment type="caution">
    <text evidence="7">The sequence shown here is derived from an EMBL/GenBank/DDBJ whole genome shotgun (WGS) entry which is preliminary data.</text>
</comment>
<dbReference type="PANTHER" id="PTHR43808:SF9">
    <property type="entry name" value="BLL0789 PROTEIN"/>
    <property type="match status" value="1"/>
</dbReference>
<feature type="active site" description="Proton acceptor" evidence="5">
    <location>
        <position position="151"/>
    </location>
</feature>
<dbReference type="EMBL" id="WNBW01000004">
    <property type="protein sequence ID" value="MTU04080.1"/>
    <property type="molecule type" value="Genomic_DNA"/>
</dbReference>
<keyword evidence="4" id="KW-0862">Zinc</keyword>
<evidence type="ECO:0000256" key="1">
    <source>
        <dbReference type="ARBA" id="ARBA00001947"/>
    </source>
</evidence>
<feature type="active site" evidence="5">
    <location>
        <position position="91"/>
    </location>
</feature>
<organism evidence="7 10">
    <name type="scientific">Phascolarctobacterium faecium</name>
    <dbReference type="NCBI Taxonomy" id="33025"/>
    <lineage>
        <taxon>Bacteria</taxon>
        <taxon>Bacillati</taxon>
        <taxon>Bacillota</taxon>
        <taxon>Negativicutes</taxon>
        <taxon>Acidaminococcales</taxon>
        <taxon>Acidaminococcaceae</taxon>
        <taxon>Phascolarctobacterium</taxon>
    </lineage>
</organism>
<dbReference type="GO" id="GO:0016787">
    <property type="term" value="F:hydrolase activity"/>
    <property type="evidence" value="ECO:0007669"/>
    <property type="project" value="UniProtKB-KW"/>
</dbReference>
<dbReference type="AlphaFoldDB" id="A0A7X2XGB0"/>
<evidence type="ECO:0000256" key="3">
    <source>
        <dbReference type="ARBA" id="ARBA00022801"/>
    </source>
</evidence>
<dbReference type="InterPro" id="IPR011650">
    <property type="entry name" value="Peptidase_M20_dimer"/>
</dbReference>
<dbReference type="InterPro" id="IPR001261">
    <property type="entry name" value="ArgE/DapE_CS"/>
</dbReference>
<dbReference type="SUPFAM" id="SSF55031">
    <property type="entry name" value="Bacterial exopeptidase dimerisation domain"/>
    <property type="match status" value="1"/>
</dbReference>
<evidence type="ECO:0000256" key="5">
    <source>
        <dbReference type="PIRSR" id="PIRSR037238-1"/>
    </source>
</evidence>
<reference evidence="9 10" key="1">
    <citation type="journal article" date="2019" name="Nat. Med.">
        <title>A library of human gut bacterial isolates paired with longitudinal multiomics data enables mechanistic microbiome research.</title>
        <authorList>
            <person name="Poyet M."/>
            <person name="Groussin M."/>
            <person name="Gibbons S.M."/>
            <person name="Avila-Pacheco J."/>
            <person name="Jiang X."/>
            <person name="Kearney S.M."/>
            <person name="Perrotta A.R."/>
            <person name="Berdy B."/>
            <person name="Zhao S."/>
            <person name="Lieberman T.D."/>
            <person name="Swanson P.K."/>
            <person name="Smith M."/>
            <person name="Roesemann S."/>
            <person name="Alexander J.E."/>
            <person name="Rich S.A."/>
            <person name="Livny J."/>
            <person name="Vlamakis H."/>
            <person name="Clish C."/>
            <person name="Bullock K."/>
            <person name="Deik A."/>
            <person name="Scott J."/>
            <person name="Pierce K.A."/>
            <person name="Xavier R.J."/>
            <person name="Alm E.J."/>
        </authorList>
    </citation>
    <scope>NUCLEOTIDE SEQUENCE [LARGE SCALE GENOMIC DNA]</scope>
    <source>
        <strain evidence="7 10">BIOML-A13</strain>
        <strain evidence="8 9">BIOML-A3</strain>
    </source>
</reference>
<dbReference type="GO" id="GO:0046872">
    <property type="term" value="F:metal ion binding"/>
    <property type="evidence" value="ECO:0007669"/>
    <property type="project" value="UniProtKB-KW"/>
</dbReference>
<evidence type="ECO:0000313" key="7">
    <source>
        <dbReference type="EMBL" id="MTT76017.1"/>
    </source>
</evidence>
<dbReference type="EMBL" id="WNBM01000004">
    <property type="protein sequence ID" value="MTT76017.1"/>
    <property type="molecule type" value="Genomic_DNA"/>
</dbReference>
<accession>A0A7X2XGB0</accession>